<evidence type="ECO:0000313" key="1">
    <source>
        <dbReference type="EMBL" id="JAD48561.1"/>
    </source>
</evidence>
<dbReference type="AlphaFoldDB" id="A0A0A9ABV2"/>
<name>A0A0A9ABV2_ARUDO</name>
<proteinExistence type="predicted"/>
<reference evidence="1" key="2">
    <citation type="journal article" date="2015" name="Data Brief">
        <title>Shoot transcriptome of the giant reed, Arundo donax.</title>
        <authorList>
            <person name="Barrero R.A."/>
            <person name="Guerrero F.D."/>
            <person name="Moolhuijzen P."/>
            <person name="Goolsby J.A."/>
            <person name="Tidwell J."/>
            <person name="Bellgard S.E."/>
            <person name="Bellgard M.I."/>
        </authorList>
    </citation>
    <scope>NUCLEOTIDE SEQUENCE</scope>
    <source>
        <tissue evidence="1">Shoot tissue taken approximately 20 cm above the soil surface</tissue>
    </source>
</reference>
<sequence>MVASARLLSLKLPLSVILRPFGQHVLLRFNRHIAFSYVLEHK</sequence>
<accession>A0A0A9ABV2</accession>
<organism evidence="1">
    <name type="scientific">Arundo donax</name>
    <name type="common">Giant reed</name>
    <name type="synonym">Donax arundinaceus</name>
    <dbReference type="NCBI Taxonomy" id="35708"/>
    <lineage>
        <taxon>Eukaryota</taxon>
        <taxon>Viridiplantae</taxon>
        <taxon>Streptophyta</taxon>
        <taxon>Embryophyta</taxon>
        <taxon>Tracheophyta</taxon>
        <taxon>Spermatophyta</taxon>
        <taxon>Magnoliopsida</taxon>
        <taxon>Liliopsida</taxon>
        <taxon>Poales</taxon>
        <taxon>Poaceae</taxon>
        <taxon>PACMAD clade</taxon>
        <taxon>Arundinoideae</taxon>
        <taxon>Arundineae</taxon>
        <taxon>Arundo</taxon>
    </lineage>
</organism>
<dbReference type="EMBL" id="GBRH01249334">
    <property type="protein sequence ID" value="JAD48561.1"/>
    <property type="molecule type" value="Transcribed_RNA"/>
</dbReference>
<protein>
    <submittedName>
        <fullName evidence="1">Uncharacterized protein</fullName>
    </submittedName>
</protein>
<reference evidence="1" key="1">
    <citation type="submission" date="2014-09" db="EMBL/GenBank/DDBJ databases">
        <authorList>
            <person name="Magalhaes I.L.F."/>
            <person name="Oliveira U."/>
            <person name="Santos F.R."/>
            <person name="Vidigal T.H.D.A."/>
            <person name="Brescovit A.D."/>
            <person name="Santos A.J."/>
        </authorList>
    </citation>
    <scope>NUCLEOTIDE SEQUENCE</scope>
    <source>
        <tissue evidence="1">Shoot tissue taken approximately 20 cm above the soil surface</tissue>
    </source>
</reference>